<keyword evidence="2" id="KW-0012">Acyltransferase</keyword>
<sequence>MKLLPKLPGPLARRLQERKRLRQANGYHFAIASRLRQLNPADWEAVTARGSFFFSADYLTLLEQAGPDNLEPRYALISDDERPLAAVCMQIVRVSLNQLGQPADSKLKDKLAQRILVCGNLLSYGMHAVCFAPDVDPAAVWPAVAEALYRVRRAEKIAGQTNIVLIKDLPELHRQQSAALAGLSYAAVETEPNMVLSLGADIGSYADYLASLTSKYRSAIKQQVMKPFEAAGFAIRPIDQPEALRERLQALYLQVHGNASLRPFTLNDDYWPALQAAAGERLVIHGAFQGDTLHGFIATLKDGDTAYAYHIGFDREVARSGIPLYLRLLHASLAQSLDFGCRRISFGRTALEPKARLGCEPETIHVWVRHRQPMLNQFIRPLLRFIQHEEAPEFSPFKRSSSEGVSV</sequence>
<accession>A0ABV8MUG8</accession>
<reference evidence="3" key="1">
    <citation type="journal article" date="2019" name="Int. J. Syst. Evol. Microbiol.">
        <title>The Global Catalogue of Microorganisms (GCM) 10K type strain sequencing project: providing services to taxonomists for standard genome sequencing and annotation.</title>
        <authorList>
            <consortium name="The Broad Institute Genomics Platform"/>
            <consortium name="The Broad Institute Genome Sequencing Center for Infectious Disease"/>
            <person name="Wu L."/>
            <person name="Ma J."/>
        </authorList>
    </citation>
    <scope>NUCLEOTIDE SEQUENCE [LARGE SCALE GENOMIC DNA]</scope>
    <source>
        <strain evidence="3">LMG 29894</strain>
    </source>
</reference>
<dbReference type="RefSeq" id="WP_378166460.1">
    <property type="nucleotide sequence ID" value="NZ_JBHSBU010000001.1"/>
</dbReference>
<protein>
    <submittedName>
        <fullName evidence="2">GNAT family N-acetyltransferase</fullName>
        <ecNumber evidence="2">2.3.1.-</ecNumber>
    </submittedName>
</protein>
<dbReference type="EMBL" id="JBHSBU010000001">
    <property type="protein sequence ID" value="MFC4161009.1"/>
    <property type="molecule type" value="Genomic_DNA"/>
</dbReference>
<dbReference type="EC" id="2.3.1.-" evidence="2"/>
<evidence type="ECO:0000313" key="2">
    <source>
        <dbReference type="EMBL" id="MFC4161009.1"/>
    </source>
</evidence>
<dbReference type="InterPro" id="IPR016181">
    <property type="entry name" value="Acyl_CoA_acyltransferase"/>
</dbReference>
<dbReference type="InterPro" id="IPR038740">
    <property type="entry name" value="BioF2-like_GNAT_dom"/>
</dbReference>
<dbReference type="Pfam" id="PF13480">
    <property type="entry name" value="Acetyltransf_6"/>
    <property type="match status" value="1"/>
</dbReference>
<name>A0ABV8MUG8_9NEIS</name>
<dbReference type="SUPFAM" id="SSF55729">
    <property type="entry name" value="Acyl-CoA N-acyltransferases (Nat)"/>
    <property type="match status" value="1"/>
</dbReference>
<evidence type="ECO:0000259" key="1">
    <source>
        <dbReference type="Pfam" id="PF13480"/>
    </source>
</evidence>
<dbReference type="Gene3D" id="3.40.630.30">
    <property type="match status" value="1"/>
</dbReference>
<feature type="domain" description="BioF2-like acetyltransferase" evidence="1">
    <location>
        <begin position="214"/>
        <end position="350"/>
    </location>
</feature>
<keyword evidence="3" id="KW-1185">Reference proteome</keyword>
<gene>
    <name evidence="2" type="ORF">ACFOW7_16865</name>
</gene>
<comment type="caution">
    <text evidence="2">The sequence shown here is derived from an EMBL/GenBank/DDBJ whole genome shotgun (WGS) entry which is preliminary data.</text>
</comment>
<dbReference type="GO" id="GO:0016746">
    <property type="term" value="F:acyltransferase activity"/>
    <property type="evidence" value="ECO:0007669"/>
    <property type="project" value="UniProtKB-KW"/>
</dbReference>
<proteinExistence type="predicted"/>
<organism evidence="2 3">
    <name type="scientific">Chitinimonas lacunae</name>
    <dbReference type="NCBI Taxonomy" id="1963018"/>
    <lineage>
        <taxon>Bacteria</taxon>
        <taxon>Pseudomonadati</taxon>
        <taxon>Pseudomonadota</taxon>
        <taxon>Betaproteobacteria</taxon>
        <taxon>Neisseriales</taxon>
        <taxon>Chitinibacteraceae</taxon>
        <taxon>Chitinimonas</taxon>
    </lineage>
</organism>
<dbReference type="Proteomes" id="UP001595791">
    <property type="component" value="Unassembled WGS sequence"/>
</dbReference>
<evidence type="ECO:0000313" key="3">
    <source>
        <dbReference type="Proteomes" id="UP001595791"/>
    </source>
</evidence>
<keyword evidence="2" id="KW-0808">Transferase</keyword>